<gene>
    <name evidence="3" type="ORF">PCOR1329_LOCUS66919</name>
</gene>
<comment type="caution">
    <text evidence="3">The sequence shown here is derived from an EMBL/GenBank/DDBJ whole genome shotgun (WGS) entry which is preliminary data.</text>
</comment>
<keyword evidence="1" id="KW-0808">Transferase</keyword>
<keyword evidence="2" id="KW-0472">Membrane</keyword>
<keyword evidence="4" id="KW-1185">Reference proteome</keyword>
<feature type="transmembrane region" description="Helical" evidence="2">
    <location>
        <begin position="79"/>
        <end position="98"/>
    </location>
</feature>
<dbReference type="Proteomes" id="UP001189429">
    <property type="component" value="Unassembled WGS sequence"/>
</dbReference>
<dbReference type="PANTHER" id="PTHR43448:SF2">
    <property type="entry name" value="PROTOHEME IX FARNESYLTRANSFERASE, MITOCHONDRIAL"/>
    <property type="match status" value="1"/>
</dbReference>
<evidence type="ECO:0008006" key="5">
    <source>
        <dbReference type="Google" id="ProtNLM"/>
    </source>
</evidence>
<evidence type="ECO:0000313" key="4">
    <source>
        <dbReference type="Proteomes" id="UP001189429"/>
    </source>
</evidence>
<dbReference type="EMBL" id="CAUYUJ010018646">
    <property type="protein sequence ID" value="CAK0885242.1"/>
    <property type="molecule type" value="Genomic_DNA"/>
</dbReference>
<name>A0ABN9WFR1_9DINO</name>
<evidence type="ECO:0000256" key="1">
    <source>
        <dbReference type="ARBA" id="ARBA00022679"/>
    </source>
</evidence>
<proteinExistence type="predicted"/>
<protein>
    <recommendedName>
        <fullName evidence="5">GPI mannosyltransferase 2</fullName>
    </recommendedName>
</protein>
<evidence type="ECO:0000313" key="3">
    <source>
        <dbReference type="EMBL" id="CAK0885242.1"/>
    </source>
</evidence>
<organism evidence="3 4">
    <name type="scientific">Prorocentrum cordatum</name>
    <dbReference type="NCBI Taxonomy" id="2364126"/>
    <lineage>
        <taxon>Eukaryota</taxon>
        <taxon>Sar</taxon>
        <taxon>Alveolata</taxon>
        <taxon>Dinophyceae</taxon>
        <taxon>Prorocentrales</taxon>
        <taxon>Prorocentraceae</taxon>
        <taxon>Prorocentrum</taxon>
    </lineage>
</organism>
<evidence type="ECO:0000256" key="2">
    <source>
        <dbReference type="SAM" id="Phobius"/>
    </source>
</evidence>
<keyword evidence="2" id="KW-1133">Transmembrane helix</keyword>
<sequence>ADYLRGGYKMFPLTDATGAATAAMSKPYLAALSVLPWGLSAAGLASWMLPIGSLAPSALWWHTFRAFEARPTQATCRRFFLGSLTYLLAMLGLFTAFARPQKALADGEEGPENQAGPLWRSRLYALGVEACPHEQADVRMEMIGTGPSRCPLSRA</sequence>
<dbReference type="PANTHER" id="PTHR43448">
    <property type="entry name" value="PROTOHEME IX FARNESYLTRANSFERASE, MITOCHONDRIAL"/>
    <property type="match status" value="1"/>
</dbReference>
<keyword evidence="2" id="KW-0812">Transmembrane</keyword>
<reference evidence="3" key="1">
    <citation type="submission" date="2023-10" db="EMBL/GenBank/DDBJ databases">
        <authorList>
            <person name="Chen Y."/>
            <person name="Shah S."/>
            <person name="Dougan E. K."/>
            <person name="Thang M."/>
            <person name="Chan C."/>
        </authorList>
    </citation>
    <scope>NUCLEOTIDE SEQUENCE [LARGE SCALE GENOMIC DNA]</scope>
</reference>
<dbReference type="InterPro" id="IPR006369">
    <property type="entry name" value="Protohaem_IX_farnesylTrfase"/>
</dbReference>
<feature type="non-terminal residue" evidence="3">
    <location>
        <position position="1"/>
    </location>
</feature>
<accession>A0ABN9WFR1</accession>
<feature type="transmembrane region" description="Helical" evidence="2">
    <location>
        <begin position="34"/>
        <end position="59"/>
    </location>
</feature>